<sequence length="144" mass="15612">MIQTNLSRQFTFNRDAYPRLNGHARAVRVVITGSMTSLFGAGIGAAYAASKGGAVQFARSLAAAGDRGNILVNAVLPGRVRTPLTETGRRSHPDHPWRIDERIPQARRRKPSEIPGLIRFLRGDLSRYITGSALTVDGGFSGVR</sequence>
<proteinExistence type="inferred from homology"/>
<dbReference type="RefSeq" id="WP_149655753.1">
    <property type="nucleotide sequence ID" value="NZ_VTZN01000166.1"/>
</dbReference>
<comment type="similarity">
    <text evidence="1">Belongs to the short-chain dehydrogenases/reductases (SDR) family.</text>
</comment>
<dbReference type="InterPro" id="IPR002347">
    <property type="entry name" value="SDR_fam"/>
</dbReference>
<dbReference type="AlphaFoldDB" id="A0A5B1BJ31"/>
<evidence type="ECO:0000313" key="3">
    <source>
        <dbReference type="EMBL" id="KAA1248376.1"/>
    </source>
</evidence>
<comment type="caution">
    <text evidence="3">The sequence shown here is derived from an EMBL/GenBank/DDBJ whole genome shotgun (WGS) entry which is preliminary data.</text>
</comment>
<dbReference type="PANTHER" id="PTHR24321:SF8">
    <property type="entry name" value="ESTRADIOL 17-BETA-DEHYDROGENASE 8-RELATED"/>
    <property type="match status" value="1"/>
</dbReference>
<dbReference type="GO" id="GO:0016491">
    <property type="term" value="F:oxidoreductase activity"/>
    <property type="evidence" value="ECO:0007669"/>
    <property type="project" value="UniProtKB-KW"/>
</dbReference>
<dbReference type="OrthoDB" id="9808187at2"/>
<evidence type="ECO:0000256" key="2">
    <source>
        <dbReference type="ARBA" id="ARBA00023002"/>
    </source>
</evidence>
<dbReference type="PROSITE" id="PS00061">
    <property type="entry name" value="ADH_SHORT"/>
    <property type="match status" value="1"/>
</dbReference>
<name>A0A5B1BJ31_MYCSI</name>
<dbReference type="EMBL" id="VTZN01000166">
    <property type="protein sequence ID" value="KAA1248376.1"/>
    <property type="molecule type" value="Genomic_DNA"/>
</dbReference>
<accession>A0A5B1BJ31</accession>
<dbReference type="InterPro" id="IPR036291">
    <property type="entry name" value="NAD(P)-bd_dom_sf"/>
</dbReference>
<dbReference type="Pfam" id="PF13561">
    <property type="entry name" value="adh_short_C2"/>
    <property type="match status" value="1"/>
</dbReference>
<dbReference type="SUPFAM" id="SSF51735">
    <property type="entry name" value="NAD(P)-binding Rossmann-fold domains"/>
    <property type="match status" value="1"/>
</dbReference>
<organism evidence="3 4">
    <name type="scientific">Mycobacterium simiae</name>
    <name type="common">Mycobacterium habana</name>
    <dbReference type="NCBI Taxonomy" id="1784"/>
    <lineage>
        <taxon>Bacteria</taxon>
        <taxon>Bacillati</taxon>
        <taxon>Actinomycetota</taxon>
        <taxon>Actinomycetes</taxon>
        <taxon>Mycobacteriales</taxon>
        <taxon>Mycobacteriaceae</taxon>
        <taxon>Mycobacterium</taxon>
        <taxon>Mycobacterium simiae complex</taxon>
    </lineage>
</organism>
<evidence type="ECO:0000256" key="1">
    <source>
        <dbReference type="ARBA" id="ARBA00006484"/>
    </source>
</evidence>
<reference evidence="3 4" key="1">
    <citation type="submission" date="2019-09" db="EMBL/GenBank/DDBJ databases">
        <title>Report of infection by Mycobacterium simiae a patient suffering from pulmonary tuberculosis.</title>
        <authorList>
            <person name="Mohanty P.S."/>
            <person name="Bansal A.K."/>
            <person name="Singh H."/>
            <person name="Sharma S."/>
            <person name="Patil S.A."/>
            <person name="Upadhaya P."/>
            <person name="Singh P.K."/>
            <person name="Kumar D."/>
            <person name="Kumar S."/>
            <person name="Singh R.K."/>
            <person name="Chaudhary B."/>
        </authorList>
    </citation>
    <scope>NUCLEOTIDE SEQUENCE [LARGE SCALE GENOMIC DNA]</scope>
    <source>
        <strain evidence="3 4">JAL-560-SIM</strain>
    </source>
</reference>
<dbReference type="Proteomes" id="UP000324701">
    <property type="component" value="Unassembled WGS sequence"/>
</dbReference>
<dbReference type="PRINTS" id="PR00081">
    <property type="entry name" value="GDHRDH"/>
</dbReference>
<protein>
    <submittedName>
        <fullName evidence="3">SDR family oxidoreductase</fullName>
    </submittedName>
</protein>
<keyword evidence="4" id="KW-1185">Reference proteome</keyword>
<gene>
    <name evidence="3" type="ORF">F0Q45_20855</name>
</gene>
<dbReference type="Gene3D" id="3.40.50.720">
    <property type="entry name" value="NAD(P)-binding Rossmann-like Domain"/>
    <property type="match status" value="1"/>
</dbReference>
<dbReference type="InterPro" id="IPR020904">
    <property type="entry name" value="Sc_DH/Rdtase_CS"/>
</dbReference>
<dbReference type="PANTHER" id="PTHR24321">
    <property type="entry name" value="DEHYDROGENASES, SHORT CHAIN"/>
    <property type="match status" value="1"/>
</dbReference>
<evidence type="ECO:0000313" key="4">
    <source>
        <dbReference type="Proteomes" id="UP000324701"/>
    </source>
</evidence>
<keyword evidence="2" id="KW-0560">Oxidoreductase</keyword>